<keyword evidence="4" id="KW-1185">Reference proteome</keyword>
<dbReference type="SUPFAM" id="SSF54373">
    <property type="entry name" value="FAD-linked reductases, C-terminal domain"/>
    <property type="match status" value="1"/>
</dbReference>
<dbReference type="Gene3D" id="3.50.50.60">
    <property type="entry name" value="FAD/NAD(P)-binding domain"/>
    <property type="match status" value="1"/>
</dbReference>
<evidence type="ECO:0000313" key="4">
    <source>
        <dbReference type="Proteomes" id="UP000050277"/>
    </source>
</evidence>
<dbReference type="Pfam" id="PF01266">
    <property type="entry name" value="DAO"/>
    <property type="match status" value="1"/>
</dbReference>
<dbReference type="SUPFAM" id="SSF51905">
    <property type="entry name" value="FAD/NAD(P)-binding domain"/>
    <property type="match status" value="1"/>
</dbReference>
<accession>A0A0P6YMI3</accession>
<comment type="caution">
    <text evidence="3">The sequence shown here is derived from an EMBL/GenBank/DDBJ whole genome shotgun (WGS) entry which is preliminary data.</text>
</comment>
<dbReference type="InterPro" id="IPR006076">
    <property type="entry name" value="FAD-dep_OxRdtase"/>
</dbReference>
<dbReference type="GO" id="GO:0016491">
    <property type="term" value="F:oxidoreductase activity"/>
    <property type="evidence" value="ECO:0007669"/>
    <property type="project" value="UniProtKB-KW"/>
</dbReference>
<feature type="domain" description="FAD dependent oxidoreductase" evidence="2">
    <location>
        <begin position="7"/>
        <end position="353"/>
    </location>
</feature>
<keyword evidence="1" id="KW-0560">Oxidoreductase</keyword>
<dbReference type="EMBL" id="LGKP01000005">
    <property type="protein sequence ID" value="KPL91425.1"/>
    <property type="molecule type" value="Genomic_DNA"/>
</dbReference>
<dbReference type="OrthoDB" id="9794226at2"/>
<name>A0A0P6YMI3_9CHLR</name>
<evidence type="ECO:0000259" key="2">
    <source>
        <dbReference type="Pfam" id="PF01266"/>
    </source>
</evidence>
<dbReference type="Gene3D" id="3.30.9.10">
    <property type="entry name" value="D-Amino Acid Oxidase, subunit A, domain 2"/>
    <property type="match status" value="1"/>
</dbReference>
<dbReference type="Proteomes" id="UP000050277">
    <property type="component" value="Unassembled WGS sequence"/>
</dbReference>
<sequence>MVHQAQVVIIGAGIIGASVAYHLAARGCTEVVVLEKEAVEVTGSTARSAAGVRHQFSSRTNILLSQYSIERYKHFTEEIGGHAELHQHGYLFLFNDQAAWQAYQAVIELQLSLNVPVEVLTPEQAAGYIPELNISDLVGATYCAEDGFVDPHGIAMGYLNKARALGVKVLRDAPALGFEFADDQVVAVQTPQGTIRCNYVVNAAGPYAGEVGKTAGFEIPIKPYRRCIYVSDPFPALPKDIPLTIDVGTGAYIRKEQDTVLMGLSNHNEPSSHDTTVDWDWLDTVLEAMLNRFPILERAGLSERQSWAGSYEITPDHLPILGRMPNCPNWLNAAGFSGHGVMHAPATGLLIAEEILDGRAHSIAIDELRIERFAAGELHAERNVI</sequence>
<dbReference type="InterPro" id="IPR036188">
    <property type="entry name" value="FAD/NAD-bd_sf"/>
</dbReference>
<dbReference type="AlphaFoldDB" id="A0A0P6YMI3"/>
<evidence type="ECO:0000256" key="1">
    <source>
        <dbReference type="ARBA" id="ARBA00023002"/>
    </source>
</evidence>
<gene>
    <name evidence="3" type="ORF">SE18_01865</name>
</gene>
<reference evidence="3 4" key="1">
    <citation type="submission" date="2015-07" db="EMBL/GenBank/DDBJ databases">
        <title>Whole genome sequence of Herpetosiphon geysericola DSM 7119.</title>
        <authorList>
            <person name="Hemp J."/>
            <person name="Ward L.M."/>
            <person name="Pace L.A."/>
            <person name="Fischer W.W."/>
        </authorList>
    </citation>
    <scope>NUCLEOTIDE SEQUENCE [LARGE SCALE GENOMIC DNA]</scope>
    <source>
        <strain evidence="3 4">DSM 7119</strain>
    </source>
</reference>
<protein>
    <submittedName>
        <fullName evidence="3">FAD-dependent oxidoreductase</fullName>
    </submittedName>
</protein>
<dbReference type="STRING" id="70996.SE18_01865"/>
<dbReference type="GO" id="GO:0005737">
    <property type="term" value="C:cytoplasm"/>
    <property type="evidence" value="ECO:0007669"/>
    <property type="project" value="TreeGrafter"/>
</dbReference>
<evidence type="ECO:0000313" key="3">
    <source>
        <dbReference type="EMBL" id="KPL91425.1"/>
    </source>
</evidence>
<proteinExistence type="predicted"/>
<organism evidence="3 4">
    <name type="scientific">Herpetosiphon geysericola</name>
    <dbReference type="NCBI Taxonomy" id="70996"/>
    <lineage>
        <taxon>Bacteria</taxon>
        <taxon>Bacillati</taxon>
        <taxon>Chloroflexota</taxon>
        <taxon>Chloroflexia</taxon>
        <taxon>Herpetosiphonales</taxon>
        <taxon>Herpetosiphonaceae</taxon>
        <taxon>Herpetosiphon</taxon>
    </lineage>
</organism>
<dbReference type="PANTHER" id="PTHR13847:SF287">
    <property type="entry name" value="FAD-DEPENDENT OXIDOREDUCTASE DOMAIN-CONTAINING PROTEIN 1"/>
    <property type="match status" value="1"/>
</dbReference>
<dbReference type="PANTHER" id="PTHR13847">
    <property type="entry name" value="SARCOSINE DEHYDROGENASE-RELATED"/>
    <property type="match status" value="1"/>
</dbReference>